<evidence type="ECO:0000313" key="1">
    <source>
        <dbReference type="EMBL" id="GME87742.1"/>
    </source>
</evidence>
<keyword evidence="2" id="KW-1185">Reference proteome</keyword>
<dbReference type="Proteomes" id="UP001165064">
    <property type="component" value="Unassembled WGS sequence"/>
</dbReference>
<reference evidence="1" key="1">
    <citation type="submission" date="2023-04" db="EMBL/GenBank/DDBJ databases">
        <title>Ambrosiozyma monospora NBRC 10751.</title>
        <authorList>
            <person name="Ichikawa N."/>
            <person name="Sato H."/>
            <person name="Tonouchi N."/>
        </authorList>
    </citation>
    <scope>NUCLEOTIDE SEQUENCE</scope>
    <source>
        <strain evidence="1">NBRC 10751</strain>
    </source>
</reference>
<gene>
    <name evidence="1" type="ORF">Amon02_000824700</name>
</gene>
<organism evidence="1 2">
    <name type="scientific">Ambrosiozyma monospora</name>
    <name type="common">Yeast</name>
    <name type="synonym">Endomycopsis monosporus</name>
    <dbReference type="NCBI Taxonomy" id="43982"/>
    <lineage>
        <taxon>Eukaryota</taxon>
        <taxon>Fungi</taxon>
        <taxon>Dikarya</taxon>
        <taxon>Ascomycota</taxon>
        <taxon>Saccharomycotina</taxon>
        <taxon>Pichiomycetes</taxon>
        <taxon>Pichiales</taxon>
        <taxon>Pichiaceae</taxon>
        <taxon>Ambrosiozyma</taxon>
    </lineage>
</organism>
<comment type="caution">
    <text evidence="1">The sequence shown here is derived from an EMBL/GenBank/DDBJ whole genome shotgun (WGS) entry which is preliminary data.</text>
</comment>
<name>A0ACB5TFD0_AMBMO</name>
<proteinExistence type="predicted"/>
<dbReference type="EMBL" id="BSXS01007187">
    <property type="protein sequence ID" value="GME87742.1"/>
    <property type="molecule type" value="Genomic_DNA"/>
</dbReference>
<evidence type="ECO:0000313" key="2">
    <source>
        <dbReference type="Proteomes" id="UP001165064"/>
    </source>
</evidence>
<sequence>MEFQECQQRQETASNLLLQKIEHKTRLEGAKQELEVQFQQLQAQSVELENLDYNEQLEENNSQLNESKNVITRLKNELQRFSSDSKAADDTIEQLGQLIAEIDQSIIREQKRLNNSGGDNLQKLKNSKETQEKKLHAFVQKRDSLVPQIEKEKSIFNDYSLEMDSKIRNLRTEISGVQQERRKIAQSANKARPENSFEPNMQQLIREIQRTGTQYRGEVIGPVGMCIELKDQYKKWKWVIELLLQKALRTILVENRGDANRLRDAMKRARAYADITIRQREVFDFSSAVPRGGYLTMADVLKFSNDNVLCHLVDANKIHSTLLIPNRAEAEKALYNDHENTINAVICFVDKSAFRISKKNGTLQSDPIRYTRQIHTHLRTTAELDNPLASIDAELAEMQRELQDLEQEKRQKLVIQRLIP</sequence>
<protein>
    <submittedName>
        <fullName evidence="1">Unnamed protein product</fullName>
    </submittedName>
</protein>
<accession>A0ACB5TFD0</accession>